<comment type="similarity">
    <text evidence="2">Belongs to the membrane fusion protein (MFP) (TC 8.A.1) family.</text>
</comment>
<dbReference type="FunFam" id="2.40.30.170:FF:000010">
    <property type="entry name" value="Efflux RND transporter periplasmic adaptor subunit"/>
    <property type="match status" value="1"/>
</dbReference>
<dbReference type="PANTHER" id="PTHR32347">
    <property type="entry name" value="EFFLUX SYSTEM COMPONENT YKNX-RELATED"/>
    <property type="match status" value="1"/>
</dbReference>
<dbReference type="OrthoDB" id="9778236at2"/>
<evidence type="ECO:0000256" key="3">
    <source>
        <dbReference type="ARBA" id="ARBA00023054"/>
    </source>
</evidence>
<evidence type="ECO:0000313" key="7">
    <source>
        <dbReference type="EMBL" id="RSL18685.1"/>
    </source>
</evidence>
<keyword evidence="3 4" id="KW-0175">Coiled coil</keyword>
<dbReference type="InterPro" id="IPR058625">
    <property type="entry name" value="MdtA-like_BSH"/>
</dbReference>
<dbReference type="PRINTS" id="PR01490">
    <property type="entry name" value="RTXTOXIND"/>
</dbReference>
<accession>A0A428MPA4</accession>
<evidence type="ECO:0000313" key="8">
    <source>
        <dbReference type="Proteomes" id="UP000269669"/>
    </source>
</evidence>
<dbReference type="Pfam" id="PF25917">
    <property type="entry name" value="BSH_RND"/>
    <property type="match status" value="1"/>
</dbReference>
<protein>
    <submittedName>
        <fullName evidence="7">HlyD family secretion protein</fullName>
    </submittedName>
</protein>
<evidence type="ECO:0000256" key="2">
    <source>
        <dbReference type="ARBA" id="ARBA00009477"/>
    </source>
</evidence>
<evidence type="ECO:0000256" key="1">
    <source>
        <dbReference type="ARBA" id="ARBA00004196"/>
    </source>
</evidence>
<comment type="subcellular location">
    <subcellularLocation>
        <location evidence="1">Cell envelope</location>
    </subcellularLocation>
</comment>
<keyword evidence="8" id="KW-1185">Reference proteome</keyword>
<dbReference type="AlphaFoldDB" id="A0A428MPA4"/>
<reference evidence="7 8" key="1">
    <citation type="submission" date="2018-12" db="EMBL/GenBank/DDBJ databases">
        <title>Sequencing of bacterial isolates from soil warming experiment in Harvard Forest, Massachusetts, USA.</title>
        <authorList>
            <person name="Deangelis K."/>
        </authorList>
    </citation>
    <scope>NUCLEOTIDE SEQUENCE [LARGE SCALE GENOMIC DNA]</scope>
    <source>
        <strain evidence="7 8">EB153</strain>
    </source>
</reference>
<gene>
    <name evidence="7" type="ORF">EDE15_4284</name>
</gene>
<evidence type="ECO:0000259" key="6">
    <source>
        <dbReference type="Pfam" id="PF25954"/>
    </source>
</evidence>
<feature type="coiled-coil region" evidence="4">
    <location>
        <begin position="75"/>
        <end position="102"/>
    </location>
</feature>
<dbReference type="Pfam" id="PF25954">
    <property type="entry name" value="Beta-barrel_RND_2"/>
    <property type="match status" value="1"/>
</dbReference>
<dbReference type="GO" id="GO:0030313">
    <property type="term" value="C:cell envelope"/>
    <property type="evidence" value="ECO:0007669"/>
    <property type="project" value="UniProtKB-SubCell"/>
</dbReference>
<dbReference type="Gene3D" id="2.40.50.100">
    <property type="match status" value="2"/>
</dbReference>
<dbReference type="InterPro" id="IPR058792">
    <property type="entry name" value="Beta-barrel_RND_2"/>
</dbReference>
<evidence type="ECO:0000256" key="4">
    <source>
        <dbReference type="SAM" id="Coils"/>
    </source>
</evidence>
<comment type="caution">
    <text evidence="7">The sequence shown here is derived from an EMBL/GenBank/DDBJ whole genome shotgun (WGS) entry which is preliminary data.</text>
</comment>
<dbReference type="RefSeq" id="WP_125487010.1">
    <property type="nucleotide sequence ID" value="NZ_RSDW01000001.1"/>
</dbReference>
<organism evidence="7 8">
    <name type="scientific">Edaphobacter aggregans</name>
    <dbReference type="NCBI Taxonomy" id="570835"/>
    <lineage>
        <taxon>Bacteria</taxon>
        <taxon>Pseudomonadati</taxon>
        <taxon>Acidobacteriota</taxon>
        <taxon>Terriglobia</taxon>
        <taxon>Terriglobales</taxon>
        <taxon>Acidobacteriaceae</taxon>
        <taxon>Edaphobacter</taxon>
    </lineage>
</organism>
<name>A0A428MPA4_9BACT</name>
<evidence type="ECO:0000259" key="5">
    <source>
        <dbReference type="Pfam" id="PF25917"/>
    </source>
</evidence>
<dbReference type="EMBL" id="RSDW01000001">
    <property type="protein sequence ID" value="RSL18685.1"/>
    <property type="molecule type" value="Genomic_DNA"/>
</dbReference>
<dbReference type="InterPro" id="IPR050465">
    <property type="entry name" value="UPF0194_transport"/>
</dbReference>
<dbReference type="SUPFAM" id="SSF111369">
    <property type="entry name" value="HlyD-like secretion proteins"/>
    <property type="match status" value="3"/>
</dbReference>
<feature type="domain" description="CusB-like beta-barrel" evidence="6">
    <location>
        <begin position="290"/>
        <end position="376"/>
    </location>
</feature>
<feature type="domain" description="Multidrug resistance protein MdtA-like barrel-sandwich hybrid" evidence="5">
    <location>
        <begin position="42"/>
        <end position="280"/>
    </location>
</feature>
<dbReference type="PANTHER" id="PTHR32347:SF23">
    <property type="entry name" value="BLL5650 PROTEIN"/>
    <property type="match status" value="1"/>
</dbReference>
<proteinExistence type="inferred from homology"/>
<dbReference type="Gene3D" id="1.10.287.470">
    <property type="entry name" value="Helix hairpin bin"/>
    <property type="match status" value="2"/>
</dbReference>
<sequence length="376" mass="41327">MKRTVIIGIAALAVLIVAGWLIHSCANSKNSFVYSGTIETREIQIGSKIGGRVIQVLVEEGQAVKAGTLLVQFEFDDVKAQRAQAQAQLEQAQADYHRLQRGNRPEEIAQAQANAQMQRAMLDAAESGPRSQELKQAEADYDAAKTDAANAQINFQRMDTLVRGDTVSRQQYDNAKATRDSTAQKAESLHQRLALLQAGTRKEDLQAAQERYHQAQAAADLMKRGYRKEDIDAGRAKMEEAQAHVDQLDVQLKEANLFAPADGLVQTVSVRTGDLVGPGKIVVTMLESSQLWVKVYVPETDLSAVRVGQSARVEVDSLQNRPFTGNVQEIAAQAEFLPRNVQTRDDRQHQVFGVKVRVDNPDGALKSGMSATVRLQ</sequence>
<dbReference type="Gene3D" id="2.40.30.170">
    <property type="match status" value="1"/>
</dbReference>
<dbReference type="Proteomes" id="UP000269669">
    <property type="component" value="Unassembled WGS sequence"/>
</dbReference>